<keyword evidence="1" id="KW-0812">Transmembrane</keyword>
<evidence type="ECO:0000313" key="2">
    <source>
        <dbReference type="EMBL" id="QXM25361.1"/>
    </source>
</evidence>
<dbReference type="RefSeq" id="WP_218286417.1">
    <property type="nucleotide sequence ID" value="NZ_CP076448.1"/>
</dbReference>
<dbReference type="Proteomes" id="UP000694001">
    <property type="component" value="Chromosome"/>
</dbReference>
<evidence type="ECO:0000313" key="3">
    <source>
        <dbReference type="Proteomes" id="UP000694001"/>
    </source>
</evidence>
<accession>A0A975YK51</accession>
<keyword evidence="3" id="KW-1185">Reference proteome</keyword>
<gene>
    <name evidence="2" type="ORF">KO353_03750</name>
</gene>
<dbReference type="KEGG" id="elio:KO353_03750"/>
<name>A0A975YK51_9PROT</name>
<reference evidence="2" key="1">
    <citation type="submission" date="2021-06" db="EMBL/GenBank/DDBJ databases">
        <title>Elioraea tepida, sp. nov., a moderately thermophilic aerobic anoxygenic phototrophic bacterium isolated from an alkaline siliceous hot spring mat community in Yellowstone National Park, WY, USA.</title>
        <authorList>
            <person name="Saini M.K."/>
            <person name="Yoshida S."/>
            <person name="Sebastian A."/>
            <person name="Hirose S."/>
            <person name="Hara E."/>
            <person name="Tamaki H."/>
            <person name="Soulier N.T."/>
            <person name="Albert I."/>
            <person name="Hanada S."/>
            <person name="Bryant D.A."/>
            <person name="Tank M."/>
        </authorList>
    </citation>
    <scope>NUCLEOTIDE SEQUENCE</scope>
    <source>
        <strain evidence="2">MS-P2</strain>
    </source>
</reference>
<dbReference type="EMBL" id="CP076448">
    <property type="protein sequence ID" value="QXM25361.1"/>
    <property type="molecule type" value="Genomic_DNA"/>
</dbReference>
<organism evidence="2 3">
    <name type="scientific">Elioraea tepida</name>
    <dbReference type="NCBI Taxonomy" id="2843330"/>
    <lineage>
        <taxon>Bacteria</taxon>
        <taxon>Pseudomonadati</taxon>
        <taxon>Pseudomonadota</taxon>
        <taxon>Alphaproteobacteria</taxon>
        <taxon>Acetobacterales</taxon>
        <taxon>Elioraeaceae</taxon>
        <taxon>Elioraea</taxon>
    </lineage>
</organism>
<feature type="transmembrane region" description="Helical" evidence="1">
    <location>
        <begin position="6"/>
        <end position="27"/>
    </location>
</feature>
<keyword evidence="1" id="KW-1133">Transmembrane helix</keyword>
<protein>
    <submittedName>
        <fullName evidence="2">Uncharacterized protein</fullName>
    </submittedName>
</protein>
<sequence length="101" mass="10308">MRALKAAVIVMGVMIVIASIMLAIVIANRLSSRSAATMPIEASLDQPPGTRIVGVASVGERLAVHVTGGGLPDRIVFVEATRGRVVGTLVPEAPPAGAQGR</sequence>
<dbReference type="AlphaFoldDB" id="A0A975YK51"/>
<evidence type="ECO:0000256" key="1">
    <source>
        <dbReference type="SAM" id="Phobius"/>
    </source>
</evidence>
<proteinExistence type="predicted"/>
<keyword evidence="1" id="KW-0472">Membrane</keyword>